<keyword evidence="2" id="KW-1133">Transmembrane helix</keyword>
<evidence type="ECO:0000256" key="1">
    <source>
        <dbReference type="SAM" id="MobiDB-lite"/>
    </source>
</evidence>
<keyword evidence="2" id="KW-0812">Transmembrane</keyword>
<organism evidence="3 4">
    <name type="scientific">Lasiosphaeris hirsuta</name>
    <dbReference type="NCBI Taxonomy" id="260670"/>
    <lineage>
        <taxon>Eukaryota</taxon>
        <taxon>Fungi</taxon>
        <taxon>Dikarya</taxon>
        <taxon>Ascomycota</taxon>
        <taxon>Pezizomycotina</taxon>
        <taxon>Sordariomycetes</taxon>
        <taxon>Sordariomycetidae</taxon>
        <taxon>Sordariales</taxon>
        <taxon>Lasiosphaeriaceae</taxon>
        <taxon>Lasiosphaeris</taxon>
    </lineage>
</organism>
<feature type="transmembrane region" description="Helical" evidence="2">
    <location>
        <begin position="243"/>
        <end position="265"/>
    </location>
</feature>
<keyword evidence="4" id="KW-1185">Reference proteome</keyword>
<feature type="transmembrane region" description="Helical" evidence="2">
    <location>
        <begin position="21"/>
        <end position="41"/>
    </location>
</feature>
<dbReference type="AlphaFoldDB" id="A0AA40BD52"/>
<name>A0AA40BD52_9PEZI</name>
<accession>A0AA40BD52</accession>
<dbReference type="Proteomes" id="UP001172102">
    <property type="component" value="Unassembled WGS sequence"/>
</dbReference>
<reference evidence="3" key="1">
    <citation type="submission" date="2023-06" db="EMBL/GenBank/DDBJ databases">
        <title>Genome-scale phylogeny and comparative genomics of the fungal order Sordariales.</title>
        <authorList>
            <consortium name="Lawrence Berkeley National Laboratory"/>
            <person name="Hensen N."/>
            <person name="Bonometti L."/>
            <person name="Westerberg I."/>
            <person name="Brannstrom I.O."/>
            <person name="Guillou S."/>
            <person name="Cros-Aarteil S."/>
            <person name="Calhoun S."/>
            <person name="Haridas S."/>
            <person name="Kuo A."/>
            <person name="Mondo S."/>
            <person name="Pangilinan J."/>
            <person name="Riley R."/>
            <person name="Labutti K."/>
            <person name="Andreopoulos B."/>
            <person name="Lipzen A."/>
            <person name="Chen C."/>
            <person name="Yanf M."/>
            <person name="Daum C."/>
            <person name="Ng V."/>
            <person name="Clum A."/>
            <person name="Steindorff A."/>
            <person name="Ohm R."/>
            <person name="Martin F."/>
            <person name="Silar P."/>
            <person name="Natvig D."/>
            <person name="Lalanne C."/>
            <person name="Gautier V."/>
            <person name="Ament-Velasquez S.L."/>
            <person name="Kruys A."/>
            <person name="Hutchinson M.I."/>
            <person name="Powell A.J."/>
            <person name="Barry K."/>
            <person name="Miller A.N."/>
            <person name="Grigoriev I.V."/>
            <person name="Debuchy R."/>
            <person name="Gladieux P."/>
            <person name="Thoren M.H."/>
            <person name="Johannesson H."/>
        </authorList>
    </citation>
    <scope>NUCLEOTIDE SEQUENCE</scope>
    <source>
        <strain evidence="3">SMH4607-1</strain>
    </source>
</reference>
<feature type="transmembrane region" description="Helical" evidence="2">
    <location>
        <begin position="180"/>
        <end position="205"/>
    </location>
</feature>
<gene>
    <name evidence="3" type="ORF">B0H67DRAFT_93960</name>
</gene>
<proteinExistence type="predicted"/>
<feature type="transmembrane region" description="Helical" evidence="2">
    <location>
        <begin position="77"/>
        <end position="97"/>
    </location>
</feature>
<comment type="caution">
    <text evidence="3">The sequence shown here is derived from an EMBL/GenBank/DDBJ whole genome shotgun (WGS) entry which is preliminary data.</text>
</comment>
<evidence type="ECO:0000313" key="4">
    <source>
        <dbReference type="Proteomes" id="UP001172102"/>
    </source>
</evidence>
<keyword evidence="2" id="KW-0472">Membrane</keyword>
<feature type="compositionally biased region" description="Basic and acidic residues" evidence="1">
    <location>
        <begin position="420"/>
        <end position="429"/>
    </location>
</feature>
<evidence type="ECO:0000256" key="2">
    <source>
        <dbReference type="SAM" id="Phobius"/>
    </source>
</evidence>
<feature type="transmembrane region" description="Helical" evidence="2">
    <location>
        <begin position="285"/>
        <end position="304"/>
    </location>
</feature>
<sequence length="429" mass="47138">MASDHSTLQCQSELATDYYGLGVRLGVYFAWLGGYIANTILPSECASAADTSTIFLLTLLIAMAGDARTGELTQIDGLVLMHLCGGTVFGVVTLWGYRTRVYRNHGPRAVRMFGGFGTHIRLVVSLGVSIFGLWFWLYGVTGGLRPMGPDDGTNPPNSADCSVLYTFFFAKVRADGGIRYYYVVVCLSCILWFGTMLLVSSLAALASFDRIRSLVEYSKWTSLNRVKYATGFTHKELKFMFNFLRVANLIWLVFAAVTVEVTLNFNHVSGVLGGRHDGRLQLPGQLLPFLVGLFSFVKILYQLFKARWGGAGDEADSEKVSSDPTEVVEAMVISPTESTFPRDRDEEAGSVSPKMLSSRSESYFVARSLPVRYLVGWLPWLGMVVHPATKKSRLSILVSRGTGLSAVEPGSAEESVALPTKRENQTGYE</sequence>
<evidence type="ECO:0000313" key="3">
    <source>
        <dbReference type="EMBL" id="KAK0732091.1"/>
    </source>
</evidence>
<feature type="region of interest" description="Disordered" evidence="1">
    <location>
        <begin position="406"/>
        <end position="429"/>
    </location>
</feature>
<protein>
    <submittedName>
        <fullName evidence="3">Uncharacterized protein</fullName>
    </submittedName>
</protein>
<feature type="transmembrane region" description="Helical" evidence="2">
    <location>
        <begin position="118"/>
        <end position="137"/>
    </location>
</feature>
<dbReference type="EMBL" id="JAUKUA010000001">
    <property type="protein sequence ID" value="KAK0732091.1"/>
    <property type="molecule type" value="Genomic_DNA"/>
</dbReference>